<evidence type="ECO:0000313" key="3">
    <source>
        <dbReference type="Proteomes" id="UP000593567"/>
    </source>
</evidence>
<keyword evidence="1" id="KW-0472">Membrane</keyword>
<dbReference type="Proteomes" id="UP000593567">
    <property type="component" value="Unassembled WGS sequence"/>
</dbReference>
<keyword evidence="1" id="KW-0812">Transmembrane</keyword>
<sequence>MGIVITTEISNGDSYNNRDIQWGQPKLVEGTTYPLRWTEVLVGPFEVFTGGVVFSVLHMASVVVYEVLVAISITV</sequence>
<dbReference type="EMBL" id="VXIV02001658">
    <property type="protein sequence ID" value="KAF6030911.1"/>
    <property type="molecule type" value="Genomic_DNA"/>
</dbReference>
<comment type="caution">
    <text evidence="2">The sequence shown here is derived from an EMBL/GenBank/DDBJ whole genome shotgun (WGS) entry which is preliminary data.</text>
</comment>
<keyword evidence="1" id="KW-1133">Transmembrane helix</keyword>
<feature type="transmembrane region" description="Helical" evidence="1">
    <location>
        <begin position="47"/>
        <end position="71"/>
    </location>
</feature>
<proteinExistence type="predicted"/>
<dbReference type="AlphaFoldDB" id="A0A7J7JYZ9"/>
<reference evidence="2" key="1">
    <citation type="submission" date="2020-06" db="EMBL/GenBank/DDBJ databases">
        <title>Draft genome of Bugula neritina, a colonial animal packing powerful symbionts and potential medicines.</title>
        <authorList>
            <person name="Rayko M."/>
        </authorList>
    </citation>
    <scope>NUCLEOTIDE SEQUENCE [LARGE SCALE GENOMIC DNA]</scope>
    <source>
        <strain evidence="2">Kwan_BN1</strain>
    </source>
</reference>
<organism evidence="2 3">
    <name type="scientific">Bugula neritina</name>
    <name type="common">Brown bryozoan</name>
    <name type="synonym">Sertularia neritina</name>
    <dbReference type="NCBI Taxonomy" id="10212"/>
    <lineage>
        <taxon>Eukaryota</taxon>
        <taxon>Metazoa</taxon>
        <taxon>Spiralia</taxon>
        <taxon>Lophotrochozoa</taxon>
        <taxon>Bryozoa</taxon>
        <taxon>Gymnolaemata</taxon>
        <taxon>Cheilostomatida</taxon>
        <taxon>Flustrina</taxon>
        <taxon>Buguloidea</taxon>
        <taxon>Bugulidae</taxon>
        <taxon>Bugula</taxon>
    </lineage>
</organism>
<keyword evidence="3" id="KW-1185">Reference proteome</keyword>
<name>A0A7J7JYZ9_BUGNE</name>
<protein>
    <submittedName>
        <fullName evidence="2">Uncharacterized protein</fullName>
    </submittedName>
</protein>
<evidence type="ECO:0000256" key="1">
    <source>
        <dbReference type="SAM" id="Phobius"/>
    </source>
</evidence>
<accession>A0A7J7JYZ9</accession>
<evidence type="ECO:0000313" key="2">
    <source>
        <dbReference type="EMBL" id="KAF6030911.1"/>
    </source>
</evidence>
<gene>
    <name evidence="2" type="ORF">EB796_010797</name>
</gene>